<evidence type="ECO:0000256" key="1">
    <source>
        <dbReference type="SAM" id="Phobius"/>
    </source>
</evidence>
<organism evidence="2 3">
    <name type="scientific">Streptomyces pluripotens</name>
    <dbReference type="NCBI Taxonomy" id="1355015"/>
    <lineage>
        <taxon>Bacteria</taxon>
        <taxon>Bacillati</taxon>
        <taxon>Actinomycetota</taxon>
        <taxon>Actinomycetes</taxon>
        <taxon>Kitasatosporales</taxon>
        <taxon>Streptomycetaceae</taxon>
        <taxon>Streptomyces</taxon>
    </lineage>
</organism>
<name>A0A221P9J1_9ACTN</name>
<dbReference type="EMBL" id="CP022433">
    <property type="protein sequence ID" value="ASN28628.1"/>
    <property type="molecule type" value="Genomic_DNA"/>
</dbReference>
<evidence type="ECO:0000313" key="3">
    <source>
        <dbReference type="Proteomes" id="UP000031501"/>
    </source>
</evidence>
<protein>
    <submittedName>
        <fullName evidence="2">Uncharacterized protein</fullName>
    </submittedName>
</protein>
<sequence length="310" mass="33661">MPDPGSFRQRPYDLVKEFTIALVAAALLTVGLAAVFSSPNEKPVTLARWARAAPHDFTATSVAELGGTSGTAEYGPPYTTTAGAEQKIGPVSLQRAAGVTIPINTARDFVLRPLTDAPEPPAVSAGLAAWRTAPIPRQRQWAAAYADALDKAPGGDPSQVPPGDYGPVPVLTARLLELAKTGALDGELLATGQFYQTDYTKPLLFLGDGSYLEDQARARHLAGDQWGMMNETGNYPGQPWLWLYTLWYQVEPFSSSGNADALVWGLMALLTLGFVLVPFIPGVRSIPRWTRVYRLVWRDYYRSRGTGRQP</sequence>
<evidence type="ECO:0000313" key="2">
    <source>
        <dbReference type="EMBL" id="ASN28628.1"/>
    </source>
</evidence>
<keyword evidence="3" id="KW-1185">Reference proteome</keyword>
<dbReference type="AlphaFoldDB" id="A0A221P9J1"/>
<dbReference type="Proteomes" id="UP000031501">
    <property type="component" value="Chromosome"/>
</dbReference>
<dbReference type="STRING" id="1355015.LK06_021660"/>
<feature type="transmembrane region" description="Helical" evidence="1">
    <location>
        <begin position="261"/>
        <end position="281"/>
    </location>
</feature>
<keyword evidence="1" id="KW-0472">Membrane</keyword>
<proteinExistence type="predicted"/>
<reference evidence="2 3" key="1">
    <citation type="submission" date="2017-07" db="EMBL/GenBank/DDBJ databases">
        <title>Genome sequence of Streptomyces pluripotens MUSC 137T.</title>
        <authorList>
            <person name="Ser H.-L."/>
            <person name="Lee L.-H."/>
        </authorList>
    </citation>
    <scope>NUCLEOTIDE SEQUENCE [LARGE SCALE GENOMIC DNA]</scope>
    <source>
        <strain evidence="2 3">MUSC 137</strain>
    </source>
</reference>
<keyword evidence="1" id="KW-0812">Transmembrane</keyword>
<accession>A0A221P9J1</accession>
<keyword evidence="1" id="KW-1133">Transmembrane helix</keyword>
<gene>
    <name evidence="2" type="ORF">LK07_22815</name>
</gene>
<dbReference type="OrthoDB" id="4087617at2"/>